<comment type="caution">
    <text evidence="2">The sequence shown here is derived from an EMBL/GenBank/DDBJ whole genome shotgun (WGS) entry which is preliminary data.</text>
</comment>
<dbReference type="Proteomes" id="UP000193642">
    <property type="component" value="Unassembled WGS sequence"/>
</dbReference>
<reference evidence="2 3" key="1">
    <citation type="submission" date="2016-07" db="EMBL/GenBank/DDBJ databases">
        <title>Pervasive Adenine N6-methylation of Active Genes in Fungi.</title>
        <authorList>
            <consortium name="DOE Joint Genome Institute"/>
            <person name="Mondo S.J."/>
            <person name="Dannebaum R.O."/>
            <person name="Kuo R.C."/>
            <person name="Labutti K."/>
            <person name="Haridas S."/>
            <person name="Kuo A."/>
            <person name="Salamov A."/>
            <person name="Ahrendt S.R."/>
            <person name="Lipzen A."/>
            <person name="Sullivan W."/>
            <person name="Andreopoulos W.B."/>
            <person name="Clum A."/>
            <person name="Lindquist E."/>
            <person name="Daum C."/>
            <person name="Ramamoorthy G.K."/>
            <person name="Gryganskyi A."/>
            <person name="Culley D."/>
            <person name="Magnuson J.K."/>
            <person name="James T.Y."/>
            <person name="O'Malley M.A."/>
            <person name="Stajich J.E."/>
            <person name="Spatafora J.W."/>
            <person name="Visel A."/>
            <person name="Grigoriev I.V."/>
        </authorList>
    </citation>
    <scope>NUCLEOTIDE SEQUENCE [LARGE SCALE GENOMIC DNA]</scope>
    <source>
        <strain evidence="2 3">JEL800</strain>
    </source>
</reference>
<keyword evidence="3" id="KW-1185">Reference proteome</keyword>
<evidence type="ECO:0000313" key="2">
    <source>
        <dbReference type="EMBL" id="ORY51417.1"/>
    </source>
</evidence>
<dbReference type="EMBL" id="MCGO01000005">
    <property type="protein sequence ID" value="ORY51417.1"/>
    <property type="molecule type" value="Genomic_DNA"/>
</dbReference>
<dbReference type="AlphaFoldDB" id="A0A1Y2CWQ3"/>
<dbReference type="OrthoDB" id="10332388at2759"/>
<organism evidence="2 3">
    <name type="scientific">Rhizoclosmatium globosum</name>
    <dbReference type="NCBI Taxonomy" id="329046"/>
    <lineage>
        <taxon>Eukaryota</taxon>
        <taxon>Fungi</taxon>
        <taxon>Fungi incertae sedis</taxon>
        <taxon>Chytridiomycota</taxon>
        <taxon>Chytridiomycota incertae sedis</taxon>
        <taxon>Chytridiomycetes</taxon>
        <taxon>Chytridiales</taxon>
        <taxon>Chytriomycetaceae</taxon>
        <taxon>Rhizoclosmatium</taxon>
    </lineage>
</organism>
<evidence type="ECO:0000256" key="1">
    <source>
        <dbReference type="SAM" id="MobiDB-lite"/>
    </source>
</evidence>
<evidence type="ECO:0000313" key="3">
    <source>
        <dbReference type="Proteomes" id="UP000193642"/>
    </source>
</evidence>
<feature type="compositionally biased region" description="Acidic residues" evidence="1">
    <location>
        <begin position="165"/>
        <end position="179"/>
    </location>
</feature>
<gene>
    <name evidence="2" type="ORF">BCR33DRAFT_712476</name>
</gene>
<feature type="region of interest" description="Disordered" evidence="1">
    <location>
        <begin position="161"/>
        <end position="187"/>
    </location>
</feature>
<proteinExistence type="predicted"/>
<sequence length="319" mass="34541">MTVPRITLIFGPICRGEPDDCVMHVIKELYDSVDGNSVYPFGVIQIRPQDQRIQTNMIETALGPRPSYIGPKQNPESRFEEWTHVLDTLVDKELTAVASLRYHCTLLESSFSSSPQRPSGALTRIRAKIERARAVCNASMAEDGKSFLLTRLHPNDFEGIAYANEDSDDDDDDDEDGDGEGVTAGGQQAQFEFLMTVMLGVLGPMFEAQSHQGGMEDDGEARGTVDNLVGNIRTLSALGGLGSGGRLRIGPDGVRFFPHGQEPDDDVNINDNKNDDGGGGEVQDGEQASSVNVLAVESGDGSNSKRMKQSKESDSEEDA</sequence>
<name>A0A1Y2CWQ3_9FUNG</name>
<protein>
    <submittedName>
        <fullName evidence="2">Uncharacterized protein</fullName>
    </submittedName>
</protein>
<feature type="region of interest" description="Disordered" evidence="1">
    <location>
        <begin position="258"/>
        <end position="319"/>
    </location>
</feature>
<accession>A0A1Y2CWQ3</accession>